<feature type="region of interest" description="Disordered" evidence="1">
    <location>
        <begin position="105"/>
        <end position="124"/>
    </location>
</feature>
<evidence type="ECO:0000313" key="2">
    <source>
        <dbReference type="EMBL" id="CAE0834587.1"/>
    </source>
</evidence>
<accession>A0A7S4GF04</accession>
<organism evidence="2">
    <name type="scientific">Eutreptiella gymnastica</name>
    <dbReference type="NCBI Taxonomy" id="73025"/>
    <lineage>
        <taxon>Eukaryota</taxon>
        <taxon>Discoba</taxon>
        <taxon>Euglenozoa</taxon>
        <taxon>Euglenida</taxon>
        <taxon>Spirocuta</taxon>
        <taxon>Euglenophyceae</taxon>
        <taxon>Eutreptiales</taxon>
        <taxon>Eutreptiaceae</taxon>
        <taxon>Eutreptiella</taxon>
    </lineage>
</organism>
<evidence type="ECO:0000256" key="1">
    <source>
        <dbReference type="SAM" id="MobiDB-lite"/>
    </source>
</evidence>
<reference evidence="2" key="1">
    <citation type="submission" date="2021-01" db="EMBL/GenBank/DDBJ databases">
        <authorList>
            <person name="Corre E."/>
            <person name="Pelletier E."/>
            <person name="Niang G."/>
            <person name="Scheremetjew M."/>
            <person name="Finn R."/>
            <person name="Kale V."/>
            <person name="Holt S."/>
            <person name="Cochrane G."/>
            <person name="Meng A."/>
            <person name="Brown T."/>
            <person name="Cohen L."/>
        </authorList>
    </citation>
    <scope>NUCLEOTIDE SEQUENCE</scope>
    <source>
        <strain evidence="2">CCMP1594</strain>
    </source>
</reference>
<name>A0A7S4GF04_9EUGL</name>
<dbReference type="AlphaFoldDB" id="A0A7S4GF04"/>
<proteinExistence type="predicted"/>
<dbReference type="EMBL" id="HBJA01133546">
    <property type="protein sequence ID" value="CAE0834587.1"/>
    <property type="molecule type" value="Transcribed_RNA"/>
</dbReference>
<protein>
    <submittedName>
        <fullName evidence="2">Uncharacterized protein</fullName>
    </submittedName>
</protein>
<sequence length="188" mass="20600">MPHKDVPSVTGFEAGDSGRRSRRSQVSTFTVLLCAGEVRASKLTATDTHQLNTGAPEGMRKTAERGKAQYSQCPTACSALCAQQLPPADRRGQAFSWVLKRDRPNRSSTNPRCLMQPPDPNTFTDTAVPHTTLQQLREMPECVLPKTIEVSWPGQACRHQWLMPLVAAGAHMHHFLCFFWGGGVSTGG</sequence>
<feature type="region of interest" description="Disordered" evidence="1">
    <location>
        <begin position="1"/>
        <end position="22"/>
    </location>
</feature>
<gene>
    <name evidence="2" type="ORF">EGYM00163_LOCUS45887</name>
</gene>